<evidence type="ECO:0000313" key="2">
    <source>
        <dbReference type="Proteomes" id="UP000190813"/>
    </source>
</evidence>
<evidence type="ECO:0000313" key="1">
    <source>
        <dbReference type="EMBL" id="OPC63896.1"/>
    </source>
</evidence>
<accession>A0A1T3MHB4</accession>
<reference evidence="1 2" key="1">
    <citation type="submission" date="2016-06" db="EMBL/GenBank/DDBJ databases">
        <title>Revisiting the taxonomy of the Elizabethkingia Genus based on Whole-Genome Sequencing, Optical Mapping, and MALDI-TOF.</title>
        <authorList>
            <person name="Nicholson A.C."/>
        </authorList>
    </citation>
    <scope>NUCLEOTIDE SEQUENCE [LARGE SCALE GENOMIC DNA]</scope>
    <source>
        <strain evidence="1 2">G4070</strain>
    </source>
</reference>
<dbReference type="EMBL" id="MAHX01000016">
    <property type="protein sequence ID" value="OPC63896.1"/>
    <property type="molecule type" value="Genomic_DNA"/>
</dbReference>
<keyword evidence="2" id="KW-1185">Reference proteome</keyword>
<sequence>MRKYHLSYDVISDNDDFDFVEKHLSLREKILTILKKLGAKSVTSPCESTIIFTFPNRNFNLNAFEKEAKKHIYFSICLVAQYESVPIEKINESLNIDDEILQDLWNSIQI</sequence>
<gene>
    <name evidence="1" type="ORF">BAZ10_07425</name>
</gene>
<name>A0A1T3MHB4_9FLAO</name>
<proteinExistence type="predicted"/>
<dbReference type="AlphaFoldDB" id="A0A1T3MHB4"/>
<organism evidence="1 2">
    <name type="scientific">Elizabethkingia occulta</name>
    <dbReference type="NCBI Taxonomy" id="1867263"/>
    <lineage>
        <taxon>Bacteria</taxon>
        <taxon>Pseudomonadati</taxon>
        <taxon>Bacteroidota</taxon>
        <taxon>Flavobacteriia</taxon>
        <taxon>Flavobacteriales</taxon>
        <taxon>Weeksellaceae</taxon>
        <taxon>Elizabethkingia</taxon>
    </lineage>
</organism>
<protein>
    <submittedName>
        <fullName evidence="1">Uncharacterized protein</fullName>
    </submittedName>
</protein>
<dbReference type="Proteomes" id="UP000190813">
    <property type="component" value="Unassembled WGS sequence"/>
</dbReference>
<comment type="caution">
    <text evidence="1">The sequence shown here is derived from an EMBL/GenBank/DDBJ whole genome shotgun (WGS) entry which is preliminary data.</text>
</comment>
<dbReference type="RefSeq" id="WP_078772466.1">
    <property type="nucleotide sequence ID" value="NZ_CBCSBR010000073.1"/>
</dbReference>